<evidence type="ECO:0000256" key="2">
    <source>
        <dbReference type="ARBA" id="ARBA00005587"/>
    </source>
</evidence>
<feature type="transmembrane region" description="Helical" evidence="7">
    <location>
        <begin position="190"/>
        <end position="212"/>
    </location>
</feature>
<keyword evidence="4 7" id="KW-1133">Transmembrane helix</keyword>
<dbReference type="PhylomeDB" id="B8MAQ0"/>
<keyword evidence="5 7" id="KW-0472">Membrane</keyword>
<gene>
    <name evidence="8" type="ORF">TSTA_113010</name>
</gene>
<comment type="subcellular location">
    <subcellularLocation>
        <location evidence="1">Membrane</location>
        <topology evidence="1">Multi-pass membrane protein</topology>
    </subcellularLocation>
</comment>
<comment type="similarity">
    <text evidence="2">Belongs to the acetate uptake transporter (AceTr) (TC 2.A.96) family.</text>
</comment>
<feature type="transmembrane region" description="Helical" evidence="7">
    <location>
        <begin position="163"/>
        <end position="183"/>
    </location>
</feature>
<keyword evidence="9" id="KW-1185">Reference proteome</keyword>
<dbReference type="OMA" id="VCATRTN"/>
<dbReference type="InterPro" id="IPR000791">
    <property type="entry name" value="Gpr1/Fun34/SatP-like"/>
</dbReference>
<evidence type="ECO:0000256" key="6">
    <source>
        <dbReference type="SAM" id="MobiDB-lite"/>
    </source>
</evidence>
<proteinExistence type="inferred from homology"/>
<evidence type="ECO:0000256" key="3">
    <source>
        <dbReference type="ARBA" id="ARBA00022692"/>
    </source>
</evidence>
<dbReference type="EMBL" id="EQ962655">
    <property type="protein sequence ID" value="EED17474.1"/>
    <property type="molecule type" value="Genomic_DNA"/>
</dbReference>
<evidence type="ECO:0000256" key="7">
    <source>
        <dbReference type="SAM" id="Phobius"/>
    </source>
</evidence>
<dbReference type="Pfam" id="PF01184">
    <property type="entry name" value="Gpr1_Fun34_YaaH"/>
    <property type="match status" value="1"/>
</dbReference>
<evidence type="ECO:0000256" key="1">
    <source>
        <dbReference type="ARBA" id="ARBA00004141"/>
    </source>
</evidence>
<reference evidence="9" key="1">
    <citation type="journal article" date="2015" name="Genome Announc.">
        <title>Genome sequence of the AIDS-associated pathogen Penicillium marneffei (ATCC18224) and its near taxonomic relative Talaromyces stipitatus (ATCC10500).</title>
        <authorList>
            <person name="Nierman W.C."/>
            <person name="Fedorova-Abrams N.D."/>
            <person name="Andrianopoulos A."/>
        </authorList>
    </citation>
    <scope>NUCLEOTIDE SEQUENCE [LARGE SCALE GENOMIC DNA]</scope>
    <source>
        <strain evidence="9">ATCC 10500 / CBS 375.48 / QM 6759 / NRRL 1006</strain>
    </source>
</reference>
<dbReference type="GeneID" id="8105766"/>
<dbReference type="eggNOG" id="ENOG502S179">
    <property type="taxonomic scope" value="Eukaryota"/>
</dbReference>
<dbReference type="PANTHER" id="PTHR31123">
    <property type="entry name" value="ACCUMULATION OF DYADS PROTEIN 2-RELATED"/>
    <property type="match status" value="1"/>
</dbReference>
<dbReference type="GO" id="GO:0015123">
    <property type="term" value="F:acetate transmembrane transporter activity"/>
    <property type="evidence" value="ECO:0007669"/>
    <property type="project" value="TreeGrafter"/>
</dbReference>
<keyword evidence="3 7" id="KW-0812">Transmembrane</keyword>
<dbReference type="OrthoDB" id="4225076at2759"/>
<dbReference type="STRING" id="441959.B8MAQ0"/>
<feature type="transmembrane region" description="Helical" evidence="7">
    <location>
        <begin position="124"/>
        <end position="143"/>
    </location>
</feature>
<dbReference type="AlphaFoldDB" id="B8MAQ0"/>
<evidence type="ECO:0000256" key="5">
    <source>
        <dbReference type="ARBA" id="ARBA00023136"/>
    </source>
</evidence>
<evidence type="ECO:0000313" key="9">
    <source>
        <dbReference type="Proteomes" id="UP000001745"/>
    </source>
</evidence>
<dbReference type="InParanoid" id="B8MAQ0"/>
<name>B8MAQ0_TALSN</name>
<dbReference type="PANTHER" id="PTHR31123:SF4">
    <property type="entry name" value="PROTEIN ALCS"/>
    <property type="match status" value="1"/>
</dbReference>
<evidence type="ECO:0000256" key="4">
    <source>
        <dbReference type="ARBA" id="ARBA00022989"/>
    </source>
</evidence>
<accession>B8MAQ0</accession>
<organism evidence="8 9">
    <name type="scientific">Talaromyces stipitatus (strain ATCC 10500 / CBS 375.48 / QM 6759 / NRRL 1006)</name>
    <name type="common">Penicillium stipitatum</name>
    <dbReference type="NCBI Taxonomy" id="441959"/>
    <lineage>
        <taxon>Eukaryota</taxon>
        <taxon>Fungi</taxon>
        <taxon>Dikarya</taxon>
        <taxon>Ascomycota</taxon>
        <taxon>Pezizomycotina</taxon>
        <taxon>Eurotiomycetes</taxon>
        <taxon>Eurotiomycetidae</taxon>
        <taxon>Eurotiales</taxon>
        <taxon>Trichocomaceae</taxon>
        <taxon>Talaromyces</taxon>
        <taxon>Talaromyces sect. Talaromyces</taxon>
    </lineage>
</organism>
<dbReference type="Proteomes" id="UP000001745">
    <property type="component" value="Unassembled WGS sequence"/>
</dbReference>
<dbReference type="GO" id="GO:0005886">
    <property type="term" value="C:plasma membrane"/>
    <property type="evidence" value="ECO:0007669"/>
    <property type="project" value="TreeGrafter"/>
</dbReference>
<dbReference type="VEuPathDB" id="FungiDB:TSTA_113010"/>
<dbReference type="InterPro" id="IPR051633">
    <property type="entry name" value="AceTr"/>
</dbReference>
<evidence type="ECO:0000313" key="8">
    <source>
        <dbReference type="EMBL" id="EED17474.1"/>
    </source>
</evidence>
<dbReference type="HOGENOM" id="CLU_051062_4_0_1"/>
<feature type="transmembrane region" description="Helical" evidence="7">
    <location>
        <begin position="224"/>
        <end position="244"/>
    </location>
</feature>
<protein>
    <submittedName>
        <fullName evidence="8">Transcriptional activator of ethanol catabolism AlcS</fullName>
    </submittedName>
</protein>
<feature type="transmembrane region" description="Helical" evidence="7">
    <location>
        <begin position="92"/>
        <end position="117"/>
    </location>
</feature>
<sequence length="277" mass="29892">MSSDSEKNDMSNHSTLHHETSRTDALQKIRTVGSVSMDAELFERLYLSPKNHVKGDLRSILGNPTPLGLLGFVMSLTPLSCQLMGWRGSGGGGASIVGVLYCMGGVLMVISGILEFILGNTYPFVVFAGFGGFWLATAVSLTPSANATGAFITGTSTTPSPEFYNSYAFFFLFMALLSLVFLVCGIRTNIMFEVVFLTLVLGFCCLAGSYWQLANGNAHLSHNIQVASGAFLFVCSLSGWYLFFVQMAASVDLPWNLPVGDLSQVVKGKTKRRDEAV</sequence>
<feature type="region of interest" description="Disordered" evidence="6">
    <location>
        <begin position="1"/>
        <end position="23"/>
    </location>
</feature>
<dbReference type="RefSeq" id="XP_002481466.1">
    <property type="nucleotide sequence ID" value="XM_002481421.1"/>
</dbReference>